<evidence type="ECO:0000259" key="2">
    <source>
        <dbReference type="Pfam" id="PF13202"/>
    </source>
</evidence>
<dbReference type="RefSeq" id="WP_162558463.1">
    <property type="nucleotide sequence ID" value="NZ_CP029347.1"/>
</dbReference>
<gene>
    <name evidence="3" type="ORF">HMF8227_00513</name>
</gene>
<dbReference type="InterPro" id="IPR018247">
    <property type="entry name" value="EF_Hand_1_Ca_BS"/>
</dbReference>
<feature type="domain" description="EF-hand" evidence="2">
    <location>
        <begin position="48"/>
        <end position="67"/>
    </location>
</feature>
<evidence type="ECO:0000256" key="1">
    <source>
        <dbReference type="SAM" id="SignalP"/>
    </source>
</evidence>
<dbReference type="EMBL" id="CP029347">
    <property type="protein sequence ID" value="AWL11009.1"/>
    <property type="molecule type" value="Genomic_DNA"/>
</dbReference>
<dbReference type="KEGG" id="salh:HMF8227_00513"/>
<dbReference type="InterPro" id="IPR002048">
    <property type="entry name" value="EF_hand_dom"/>
</dbReference>
<dbReference type="Gene3D" id="1.10.238.10">
    <property type="entry name" value="EF-hand"/>
    <property type="match status" value="1"/>
</dbReference>
<evidence type="ECO:0000313" key="3">
    <source>
        <dbReference type="EMBL" id="AWL11009.1"/>
    </source>
</evidence>
<proteinExistence type="predicted"/>
<feature type="domain" description="EF-hand" evidence="2">
    <location>
        <begin position="23"/>
        <end position="38"/>
    </location>
</feature>
<feature type="signal peptide" evidence="1">
    <location>
        <begin position="1"/>
        <end position="18"/>
    </location>
</feature>
<keyword evidence="1" id="KW-0732">Signal</keyword>
<reference evidence="3 4" key="1">
    <citation type="submission" date="2018-05" db="EMBL/GenBank/DDBJ databases">
        <title>Salinimonas sp. HMF8227 Genome sequencing and assembly.</title>
        <authorList>
            <person name="Kang H."/>
            <person name="Kang J."/>
            <person name="Cha I."/>
            <person name="Kim H."/>
            <person name="Joh K."/>
        </authorList>
    </citation>
    <scope>NUCLEOTIDE SEQUENCE [LARGE SCALE GENOMIC DNA]</scope>
    <source>
        <strain evidence="3 4">HMF8227</strain>
    </source>
</reference>
<dbReference type="AlphaFoldDB" id="A0A2S2E082"/>
<dbReference type="GO" id="GO:0005509">
    <property type="term" value="F:calcium ion binding"/>
    <property type="evidence" value="ECO:0007669"/>
    <property type="project" value="InterPro"/>
</dbReference>
<evidence type="ECO:0000313" key="4">
    <source>
        <dbReference type="Proteomes" id="UP000245728"/>
    </source>
</evidence>
<organism evidence="3 4">
    <name type="scientific">Saliniradius amylolyticus</name>
    <dbReference type="NCBI Taxonomy" id="2183582"/>
    <lineage>
        <taxon>Bacteria</taxon>
        <taxon>Pseudomonadati</taxon>
        <taxon>Pseudomonadota</taxon>
        <taxon>Gammaproteobacteria</taxon>
        <taxon>Alteromonadales</taxon>
        <taxon>Alteromonadaceae</taxon>
        <taxon>Saliniradius</taxon>
    </lineage>
</organism>
<dbReference type="InterPro" id="IPR011992">
    <property type="entry name" value="EF-hand-dom_pair"/>
</dbReference>
<dbReference type="SUPFAM" id="SSF47473">
    <property type="entry name" value="EF-hand"/>
    <property type="match status" value="1"/>
</dbReference>
<sequence>MRKAVFSIPFVISAVAMATPQSFMLLDTDNDGVISYQEASADQILAGDFSRFDINGDGVLSQAEYRRYRHS</sequence>
<name>A0A2S2E082_9ALTE</name>
<keyword evidence="4" id="KW-1185">Reference proteome</keyword>
<dbReference type="Proteomes" id="UP000245728">
    <property type="component" value="Chromosome"/>
</dbReference>
<dbReference type="Pfam" id="PF13202">
    <property type="entry name" value="EF-hand_5"/>
    <property type="match status" value="2"/>
</dbReference>
<dbReference type="PROSITE" id="PS00018">
    <property type="entry name" value="EF_HAND_1"/>
    <property type="match status" value="1"/>
</dbReference>
<feature type="chain" id="PRO_5015590737" description="EF-hand domain-containing protein" evidence="1">
    <location>
        <begin position="19"/>
        <end position="71"/>
    </location>
</feature>
<protein>
    <recommendedName>
        <fullName evidence="2">EF-hand domain-containing protein</fullName>
    </recommendedName>
</protein>
<accession>A0A2S2E082</accession>